<dbReference type="PROSITE" id="PS50949">
    <property type="entry name" value="HTH_GNTR"/>
    <property type="match status" value="1"/>
</dbReference>
<dbReference type="EMBL" id="CP037901">
    <property type="protein sequence ID" value="QBP12877.1"/>
    <property type="molecule type" value="Genomic_DNA"/>
</dbReference>
<evidence type="ECO:0000313" key="7">
    <source>
        <dbReference type="EMBL" id="QBP12877.1"/>
    </source>
</evidence>
<keyword evidence="5" id="KW-0804">Transcription</keyword>
<dbReference type="Gene3D" id="3.90.1150.10">
    <property type="entry name" value="Aspartate Aminotransferase, domain 1"/>
    <property type="match status" value="1"/>
</dbReference>
<organism evidence="7 8">
    <name type="scientific">Cupriavidus metallidurans</name>
    <dbReference type="NCBI Taxonomy" id="119219"/>
    <lineage>
        <taxon>Bacteria</taxon>
        <taxon>Pseudomonadati</taxon>
        <taxon>Pseudomonadota</taxon>
        <taxon>Betaproteobacteria</taxon>
        <taxon>Burkholderiales</taxon>
        <taxon>Burkholderiaceae</taxon>
        <taxon>Cupriavidus</taxon>
    </lineage>
</organism>
<dbReference type="OrthoDB" id="9804020at2"/>
<keyword evidence="7" id="KW-0032">Aminotransferase</keyword>
<dbReference type="InterPro" id="IPR051446">
    <property type="entry name" value="HTH_trans_reg/aminotransferase"/>
</dbReference>
<accession>A0A482IZQ4</accession>
<dbReference type="Pfam" id="PF00155">
    <property type="entry name" value="Aminotran_1_2"/>
    <property type="match status" value="1"/>
</dbReference>
<gene>
    <name evidence="7" type="ORF">DDF84_024750</name>
</gene>
<dbReference type="InterPro" id="IPR000524">
    <property type="entry name" value="Tscrpt_reg_HTH_GntR"/>
</dbReference>
<dbReference type="PANTHER" id="PTHR46577:SF1">
    <property type="entry name" value="HTH-TYPE TRANSCRIPTIONAL REGULATORY PROTEIN GABR"/>
    <property type="match status" value="1"/>
</dbReference>
<dbReference type="GO" id="GO:0003677">
    <property type="term" value="F:DNA binding"/>
    <property type="evidence" value="ECO:0007669"/>
    <property type="project" value="UniProtKB-KW"/>
</dbReference>
<dbReference type="PANTHER" id="PTHR46577">
    <property type="entry name" value="HTH-TYPE TRANSCRIPTIONAL REGULATORY PROTEIN GABR"/>
    <property type="match status" value="1"/>
</dbReference>
<evidence type="ECO:0000313" key="8">
    <source>
        <dbReference type="Proteomes" id="UP000253772"/>
    </source>
</evidence>
<dbReference type="RefSeq" id="WP_024570508.1">
    <property type="nucleotide sequence ID" value="NZ_CP037901.1"/>
</dbReference>
<dbReference type="CDD" id="cd00609">
    <property type="entry name" value="AAT_like"/>
    <property type="match status" value="1"/>
</dbReference>
<feature type="domain" description="HTH gntR-type" evidence="6">
    <location>
        <begin position="21"/>
        <end position="89"/>
    </location>
</feature>
<keyword evidence="4" id="KW-0238">DNA-binding</keyword>
<evidence type="ECO:0000256" key="2">
    <source>
        <dbReference type="ARBA" id="ARBA00022898"/>
    </source>
</evidence>
<keyword evidence="7" id="KW-0808">Transferase</keyword>
<evidence type="ECO:0000256" key="1">
    <source>
        <dbReference type="ARBA" id="ARBA00005384"/>
    </source>
</evidence>
<reference evidence="7 8" key="1">
    <citation type="submission" date="2019-03" db="EMBL/GenBank/DDBJ databases">
        <title>Comparative insights into the high quality Complete genome sequence of highly metal resistant Cupriavidus metallidurans strain BS1 isolated from a gold-copper mine.</title>
        <authorList>
            <person name="Mazhar H.S."/>
            <person name="Rensing C."/>
        </authorList>
    </citation>
    <scope>NUCLEOTIDE SEQUENCE [LARGE SCALE GENOMIC DNA]</scope>
    <source>
        <strain evidence="7 8">BS1</strain>
    </source>
</reference>
<evidence type="ECO:0000256" key="5">
    <source>
        <dbReference type="ARBA" id="ARBA00023163"/>
    </source>
</evidence>
<dbReference type="Gene3D" id="1.10.10.10">
    <property type="entry name" value="Winged helix-like DNA-binding domain superfamily/Winged helix DNA-binding domain"/>
    <property type="match status" value="1"/>
</dbReference>
<dbReference type="GO" id="GO:0008483">
    <property type="term" value="F:transaminase activity"/>
    <property type="evidence" value="ECO:0007669"/>
    <property type="project" value="UniProtKB-KW"/>
</dbReference>
<dbReference type="GO" id="GO:0003700">
    <property type="term" value="F:DNA-binding transcription factor activity"/>
    <property type="evidence" value="ECO:0007669"/>
    <property type="project" value="InterPro"/>
</dbReference>
<protein>
    <submittedName>
        <fullName evidence="7">PLP-dependent aminotransferase family protein</fullName>
    </submittedName>
</protein>
<dbReference type="Pfam" id="PF00392">
    <property type="entry name" value="GntR"/>
    <property type="match status" value="1"/>
</dbReference>
<dbReference type="GO" id="GO:0030170">
    <property type="term" value="F:pyridoxal phosphate binding"/>
    <property type="evidence" value="ECO:0007669"/>
    <property type="project" value="InterPro"/>
</dbReference>
<evidence type="ECO:0000256" key="4">
    <source>
        <dbReference type="ARBA" id="ARBA00023125"/>
    </source>
</evidence>
<dbReference type="SUPFAM" id="SSF46785">
    <property type="entry name" value="Winged helix' DNA-binding domain"/>
    <property type="match status" value="1"/>
</dbReference>
<dbReference type="InterPro" id="IPR015424">
    <property type="entry name" value="PyrdxlP-dep_Trfase"/>
</dbReference>
<name>A0A482IZQ4_9BURK</name>
<sequence length="466" mass="50859">MSDTKGERRVDWLRPLTPGAGPRYVQIADLIARAVQTGELAVGDQIPSQRWLATQLGVDLTTVTRAYTEARNRGLISSFSGRGSFVAGVGEAGDEMRIDLSMNTPPQPASGNMGDALKLAIDEVLARQGIEAMSAYQDTWSGASIVQAGRAWLRPAVGAMAGQQELIVCAGTQAAIFSLLQSRTQRGDAVLAEPLTYPGFLLTAQQLGLRVVALEVDQDGVLPDAIERSHRETGAQVIYLNPTLQNPTASTMPEHRRKAIGAMLRKLGMTLIEDDPYRYLLNDAPPPIVTYEGGERAYYLTSLSKCLWPSLRTSFVLLPRQHDAATLQDALRASSMGCSLLLTAVAEHWMRSGQARHLMIDIQREVRARQTLARNLLPKDVNAHPTGLHLWMTLPAHWNRQLFALALEQQGVLVACSDAFSVDANPVDAVRLSVGGARSQTDLAHALQRIATLLREDRRRGVRAIV</sequence>
<evidence type="ECO:0000256" key="3">
    <source>
        <dbReference type="ARBA" id="ARBA00023015"/>
    </source>
</evidence>
<dbReference type="CDD" id="cd07377">
    <property type="entry name" value="WHTH_GntR"/>
    <property type="match status" value="1"/>
</dbReference>
<dbReference type="InterPro" id="IPR036388">
    <property type="entry name" value="WH-like_DNA-bd_sf"/>
</dbReference>
<evidence type="ECO:0000259" key="6">
    <source>
        <dbReference type="PROSITE" id="PS50949"/>
    </source>
</evidence>
<dbReference type="SUPFAM" id="SSF53383">
    <property type="entry name" value="PLP-dependent transferases"/>
    <property type="match status" value="1"/>
</dbReference>
<dbReference type="Gene3D" id="3.40.640.10">
    <property type="entry name" value="Type I PLP-dependent aspartate aminotransferase-like (Major domain)"/>
    <property type="match status" value="1"/>
</dbReference>
<dbReference type="AlphaFoldDB" id="A0A482IZQ4"/>
<dbReference type="InterPro" id="IPR015422">
    <property type="entry name" value="PyrdxlP-dep_Trfase_small"/>
</dbReference>
<dbReference type="SMART" id="SM00345">
    <property type="entry name" value="HTH_GNTR"/>
    <property type="match status" value="1"/>
</dbReference>
<dbReference type="InterPro" id="IPR015421">
    <property type="entry name" value="PyrdxlP-dep_Trfase_major"/>
</dbReference>
<keyword evidence="2" id="KW-0663">Pyridoxal phosphate</keyword>
<keyword evidence="3" id="KW-0805">Transcription regulation</keyword>
<dbReference type="InterPro" id="IPR036390">
    <property type="entry name" value="WH_DNA-bd_sf"/>
</dbReference>
<dbReference type="InterPro" id="IPR004839">
    <property type="entry name" value="Aminotransferase_I/II_large"/>
</dbReference>
<proteinExistence type="inferred from homology"/>
<comment type="similarity">
    <text evidence="1">In the C-terminal section; belongs to the class-I pyridoxal-phosphate-dependent aminotransferase family.</text>
</comment>
<dbReference type="Proteomes" id="UP000253772">
    <property type="component" value="Chromosome c2"/>
</dbReference>